<dbReference type="EMBL" id="JAEPRC010000009">
    <property type="protein sequence ID" value="KAG2215372.1"/>
    <property type="molecule type" value="Genomic_DNA"/>
</dbReference>
<reference evidence="4" key="1">
    <citation type="submission" date="2020-12" db="EMBL/GenBank/DDBJ databases">
        <title>Metabolic potential, ecology and presence of endohyphal bacteria is reflected in genomic diversity of Mucoromycotina.</title>
        <authorList>
            <person name="Muszewska A."/>
            <person name="Okrasinska A."/>
            <person name="Steczkiewicz K."/>
            <person name="Drgas O."/>
            <person name="Orlowska M."/>
            <person name="Perlinska-Lenart U."/>
            <person name="Aleksandrzak-Piekarczyk T."/>
            <person name="Szatraj K."/>
            <person name="Zielenkiewicz U."/>
            <person name="Pilsyk S."/>
            <person name="Malc E."/>
            <person name="Mieczkowski P."/>
            <person name="Kruszewska J.S."/>
            <person name="Biernat P."/>
            <person name="Pawlowska J."/>
        </authorList>
    </citation>
    <scope>NUCLEOTIDE SEQUENCE</scope>
    <source>
        <strain evidence="4">CBS 226.32</strain>
    </source>
</reference>
<dbReference type="InterPro" id="IPR035969">
    <property type="entry name" value="Rab-GAP_TBC_sf"/>
</dbReference>
<sequence>MSSKINGKKLQGNRDSTGFNKSLDIANINHTNEGLSRLYPRLSEISLISQNQDVYHINQPNNDKIPQDKDIFDNQGANVKILNTYDKKEFSNKHQQELFWSTIADSIVDFQSSLPLISNLRAGIQPSYMRGTVWKALSNSNSLHLEPLYQQLKNEPSPYEKLIQRDVSRTFPNSEMFCKESGQRALERVLRAYSLYDAELGYCQGLAFLDGPLLLNMSEEDAFCVFVRLMETYKIRTLFTLGMEGLHLQLFQFDVLLLEQIPELHSFLSLQGIHTQMYASQWFLTVFAYIFPLPLIYRIYDIMFVEGVTETVMRIALSLLKKSTSRIIALSEFEDIMDYLSTKLIDHHLNNFDLIIQDSIEFGSIVTRSKLNALEEKYYILQENKRNNCIIQENNNPLSHQSISNKPLKQLKDWFGTMKKSKSKKPSTMLSSFEDTLQLQQAKANETLVLHQQIEDLVSAFSYVEKDNTLLREKITVLMHQKPIATYNEKTSQHTYSCDTKSTHLASNTSHCHCELEKLLVAANIRINALETALNEQKHRLSYSSSALNRSESTSSNRSSYSASASSTFSSLSPVTSSPPIQYSNYIPLTVKDLSLHQQTITKDDITLSSSYYYTQNTERNIWKDV</sequence>
<evidence type="ECO:0000313" key="4">
    <source>
        <dbReference type="EMBL" id="KAG2215372.1"/>
    </source>
</evidence>
<keyword evidence="1" id="KW-0343">GTPase activation</keyword>
<dbReference type="GO" id="GO:0031267">
    <property type="term" value="F:small GTPase binding"/>
    <property type="evidence" value="ECO:0007669"/>
    <property type="project" value="TreeGrafter"/>
</dbReference>
<dbReference type="FunFam" id="1.10.8.270:FF:000001">
    <property type="entry name" value="TBC1 domain family member 1"/>
    <property type="match status" value="1"/>
</dbReference>
<dbReference type="InterPro" id="IPR050302">
    <property type="entry name" value="Rab_GAP_TBC_domain"/>
</dbReference>
<dbReference type="PANTHER" id="PTHR47219">
    <property type="entry name" value="RAB GTPASE-ACTIVATING PROTEIN 1-LIKE"/>
    <property type="match status" value="1"/>
</dbReference>
<dbReference type="Gene3D" id="1.10.8.270">
    <property type="entry name" value="putative rabgap domain of human tbc1 domain family member 14 like domains"/>
    <property type="match status" value="1"/>
</dbReference>
<dbReference type="GO" id="GO:0005096">
    <property type="term" value="F:GTPase activator activity"/>
    <property type="evidence" value="ECO:0007669"/>
    <property type="project" value="UniProtKB-KW"/>
</dbReference>
<dbReference type="Gene3D" id="1.10.472.80">
    <property type="entry name" value="Ypt/Rab-GAP domain of gyp1p, domain 3"/>
    <property type="match status" value="1"/>
</dbReference>
<dbReference type="PROSITE" id="PS50086">
    <property type="entry name" value="TBC_RABGAP"/>
    <property type="match status" value="1"/>
</dbReference>
<dbReference type="AlphaFoldDB" id="A0A8H7RQL6"/>
<feature type="domain" description="Rab-GAP TBC" evidence="3">
    <location>
        <begin position="124"/>
        <end position="307"/>
    </location>
</feature>
<dbReference type="PANTHER" id="PTHR47219:SF9">
    <property type="entry name" value="GTPASE ACTIVATING PROTEIN AND CENTROSOME-ASSOCIATED, ISOFORM B"/>
    <property type="match status" value="1"/>
</dbReference>
<dbReference type="SUPFAM" id="SSF47923">
    <property type="entry name" value="Ypt/Rab-GAP domain of gyp1p"/>
    <property type="match status" value="2"/>
</dbReference>
<evidence type="ECO:0000259" key="3">
    <source>
        <dbReference type="PROSITE" id="PS50086"/>
    </source>
</evidence>
<dbReference type="Pfam" id="PF00566">
    <property type="entry name" value="RabGAP-TBC"/>
    <property type="match status" value="1"/>
</dbReference>
<protein>
    <recommendedName>
        <fullName evidence="3">Rab-GAP TBC domain-containing protein</fullName>
    </recommendedName>
</protein>
<proteinExistence type="predicted"/>
<dbReference type="InterPro" id="IPR000195">
    <property type="entry name" value="Rab-GAP-TBC_dom"/>
</dbReference>
<organism evidence="4 5">
    <name type="scientific">Mucor plumbeus</name>
    <dbReference type="NCBI Taxonomy" id="97098"/>
    <lineage>
        <taxon>Eukaryota</taxon>
        <taxon>Fungi</taxon>
        <taxon>Fungi incertae sedis</taxon>
        <taxon>Mucoromycota</taxon>
        <taxon>Mucoromycotina</taxon>
        <taxon>Mucoromycetes</taxon>
        <taxon>Mucorales</taxon>
        <taxon>Mucorineae</taxon>
        <taxon>Mucoraceae</taxon>
        <taxon>Mucor</taxon>
    </lineage>
</organism>
<dbReference type="Proteomes" id="UP000650833">
    <property type="component" value="Unassembled WGS sequence"/>
</dbReference>
<dbReference type="SMART" id="SM00164">
    <property type="entry name" value="TBC"/>
    <property type="match status" value="1"/>
</dbReference>
<gene>
    <name evidence="4" type="ORF">INT46_011742</name>
</gene>
<comment type="caution">
    <text evidence="4">The sequence shown here is derived from an EMBL/GenBank/DDBJ whole genome shotgun (WGS) entry which is preliminary data.</text>
</comment>
<name>A0A8H7RQL6_9FUNG</name>
<evidence type="ECO:0000256" key="1">
    <source>
        <dbReference type="ARBA" id="ARBA00022468"/>
    </source>
</evidence>
<dbReference type="OrthoDB" id="159449at2759"/>
<evidence type="ECO:0000256" key="2">
    <source>
        <dbReference type="SAM" id="MobiDB-lite"/>
    </source>
</evidence>
<keyword evidence="5" id="KW-1185">Reference proteome</keyword>
<feature type="region of interest" description="Disordered" evidence="2">
    <location>
        <begin position="544"/>
        <end position="577"/>
    </location>
</feature>
<feature type="compositionally biased region" description="Low complexity" evidence="2">
    <location>
        <begin position="551"/>
        <end position="577"/>
    </location>
</feature>
<accession>A0A8H7RQL6</accession>
<evidence type="ECO:0000313" key="5">
    <source>
        <dbReference type="Proteomes" id="UP000650833"/>
    </source>
</evidence>
<dbReference type="FunFam" id="1.10.472.80:FF:000027">
    <property type="entry name" value="GTPase activating protein (Evi5)"/>
    <property type="match status" value="1"/>
</dbReference>